<dbReference type="EMBL" id="MU003497">
    <property type="protein sequence ID" value="KAF2474606.1"/>
    <property type="molecule type" value="Genomic_DNA"/>
</dbReference>
<name>A0ACB6R827_9PLEO</name>
<evidence type="ECO:0000313" key="2">
    <source>
        <dbReference type="Proteomes" id="UP000799755"/>
    </source>
</evidence>
<keyword evidence="2" id="KW-1185">Reference proteome</keyword>
<protein>
    <submittedName>
        <fullName evidence="1">Uncharacterized protein</fullName>
    </submittedName>
</protein>
<accession>A0ACB6R827</accession>
<gene>
    <name evidence="1" type="ORF">BDR25DRAFT_311073</name>
</gene>
<comment type="caution">
    <text evidence="1">The sequence shown here is derived from an EMBL/GenBank/DDBJ whole genome shotgun (WGS) entry which is preliminary data.</text>
</comment>
<evidence type="ECO:0000313" key="1">
    <source>
        <dbReference type="EMBL" id="KAF2474606.1"/>
    </source>
</evidence>
<dbReference type="Proteomes" id="UP000799755">
    <property type="component" value="Unassembled WGS sequence"/>
</dbReference>
<proteinExistence type="predicted"/>
<sequence>MSAEAFSKLTIGETMVTTRAGARARTAPVQRSNSSSLSSAPPSLEEVECQSVSGIKYDIAGLADEVRKRARHGLIHQNDAIKLKYCKTISHDPSVYMFYIADDISLRMGEGYDAPECSCGANVGGLACKHIFWMLDRLVNAEAPDKFKSQTLRLATDGSTVQNLQPAEIVDNQGLENVANDLDCMFQDDREVEEIEEEVREDIGRLLSVFDPSGELPDDFRNSQPPILSEQARKYREFQELFTEFAIEDLRLFGRLRSLIDPTFQAHVFFDKINDRAIRTFNALDEYIKNPDSMAERYDVVTCAEKLRNLVTLVTDYQAANDRSRDVANRAAESLLIILNGVVSRNFNAYANVTSRIVPEEPAENNLFVCLIGAPATGGGHFVLDTLGAFPQDDVLKNHWEMLRNIKEELEDDTTPFRAPASFISTFRTITSESRKRTNPEPGGSSAKRPMK</sequence>
<organism evidence="1 2">
    <name type="scientific">Lindgomyces ingoldianus</name>
    <dbReference type="NCBI Taxonomy" id="673940"/>
    <lineage>
        <taxon>Eukaryota</taxon>
        <taxon>Fungi</taxon>
        <taxon>Dikarya</taxon>
        <taxon>Ascomycota</taxon>
        <taxon>Pezizomycotina</taxon>
        <taxon>Dothideomycetes</taxon>
        <taxon>Pleosporomycetidae</taxon>
        <taxon>Pleosporales</taxon>
        <taxon>Lindgomycetaceae</taxon>
        <taxon>Lindgomyces</taxon>
    </lineage>
</organism>
<reference evidence="1" key="1">
    <citation type="journal article" date="2020" name="Stud. Mycol.">
        <title>101 Dothideomycetes genomes: a test case for predicting lifestyles and emergence of pathogens.</title>
        <authorList>
            <person name="Haridas S."/>
            <person name="Albert R."/>
            <person name="Binder M."/>
            <person name="Bloem J."/>
            <person name="Labutti K."/>
            <person name="Salamov A."/>
            <person name="Andreopoulos B."/>
            <person name="Baker S."/>
            <person name="Barry K."/>
            <person name="Bills G."/>
            <person name="Bluhm B."/>
            <person name="Cannon C."/>
            <person name="Castanera R."/>
            <person name="Culley D."/>
            <person name="Daum C."/>
            <person name="Ezra D."/>
            <person name="Gonzalez J."/>
            <person name="Henrissat B."/>
            <person name="Kuo A."/>
            <person name="Liang C."/>
            <person name="Lipzen A."/>
            <person name="Lutzoni F."/>
            <person name="Magnuson J."/>
            <person name="Mondo S."/>
            <person name="Nolan M."/>
            <person name="Ohm R."/>
            <person name="Pangilinan J."/>
            <person name="Park H.-J."/>
            <person name="Ramirez L."/>
            <person name="Alfaro M."/>
            <person name="Sun H."/>
            <person name="Tritt A."/>
            <person name="Yoshinaga Y."/>
            <person name="Zwiers L.-H."/>
            <person name="Turgeon B."/>
            <person name="Goodwin S."/>
            <person name="Spatafora J."/>
            <person name="Crous P."/>
            <person name="Grigoriev I."/>
        </authorList>
    </citation>
    <scope>NUCLEOTIDE SEQUENCE</scope>
    <source>
        <strain evidence="1">ATCC 200398</strain>
    </source>
</reference>